<dbReference type="PANTHER" id="PTHR41260">
    <property type="entry name" value="PROTEIN ECSC"/>
    <property type="match status" value="1"/>
</dbReference>
<protein>
    <submittedName>
        <fullName evidence="1">ABC transporter-associated protein EcsC</fullName>
    </submittedName>
</protein>
<dbReference type="Pfam" id="PF12787">
    <property type="entry name" value="EcsC"/>
    <property type="match status" value="1"/>
</dbReference>
<name>A0A1L5F315_CLOKL</name>
<organism evidence="1 2">
    <name type="scientific">Clostridium kluyveri</name>
    <dbReference type="NCBI Taxonomy" id="1534"/>
    <lineage>
        <taxon>Bacteria</taxon>
        <taxon>Bacillati</taxon>
        <taxon>Bacillota</taxon>
        <taxon>Clostridia</taxon>
        <taxon>Eubacteriales</taxon>
        <taxon>Clostridiaceae</taxon>
        <taxon>Clostridium</taxon>
    </lineage>
</organism>
<dbReference type="RefSeq" id="WP_073537125.1">
    <property type="nucleotide sequence ID" value="NZ_CP018335.1"/>
</dbReference>
<evidence type="ECO:0000313" key="2">
    <source>
        <dbReference type="Proteomes" id="UP000184604"/>
    </source>
</evidence>
<reference evidence="1 2" key="1">
    <citation type="submission" date="2016-12" db="EMBL/GenBank/DDBJ databases">
        <title>Complete genome sequence of Clostridium kluyveri JZZ isolated from the pit mud of a Chinese flavor liquor-making factory.</title>
        <authorList>
            <person name="Wang Y."/>
        </authorList>
    </citation>
    <scope>NUCLEOTIDE SEQUENCE [LARGE SCALE GENOMIC DNA]</scope>
    <source>
        <strain evidence="1 2">JZZ</strain>
    </source>
</reference>
<dbReference type="AlphaFoldDB" id="A0A1L5F315"/>
<gene>
    <name evidence="1" type="ORF">BS101_00825</name>
</gene>
<dbReference type="PANTHER" id="PTHR41260:SF1">
    <property type="entry name" value="PROTEIN ECSC"/>
    <property type="match status" value="1"/>
</dbReference>
<dbReference type="EMBL" id="CP018335">
    <property type="protein sequence ID" value="APM37408.1"/>
    <property type="molecule type" value="Genomic_DNA"/>
</dbReference>
<dbReference type="InterPro" id="IPR024787">
    <property type="entry name" value="EcsC"/>
</dbReference>
<dbReference type="OrthoDB" id="1705901at2"/>
<accession>A0A1L5F315</accession>
<proteinExistence type="predicted"/>
<evidence type="ECO:0000313" key="1">
    <source>
        <dbReference type="EMBL" id="APM37408.1"/>
    </source>
</evidence>
<sequence>MDSYESKVLEELLAWQKEMTKNASLTNNFTKGIQKKLNSIVPEKANIIITGSIKNMVKGVIFTCKYISKNPLHSLNLKNRESIAREKIESYRKAAMLSGAGTGAGGILLSLADFPILLSLKIKFLFDIAGIYGFDLKNYKERLYILYIFQIAFSSQKRRNEIYNIMSHWNDHSKSLPMNKDDFDWRTFQQEYRDYIDIAKMLQMVPGIGAVVGAYANYKLMDKLGNTSMNAYRLRILDNIKN</sequence>
<dbReference type="Proteomes" id="UP000184604">
    <property type="component" value="Chromosome"/>
</dbReference>